<evidence type="ECO:0000256" key="2">
    <source>
        <dbReference type="ARBA" id="ARBA00022833"/>
    </source>
</evidence>
<reference evidence="5" key="1">
    <citation type="submission" date="2023-02" db="EMBL/GenBank/DDBJ databases">
        <title>Proposal of a novel subspecies: Alicyclobacillus hesperidum subspecies aegle.</title>
        <authorList>
            <person name="Goto K."/>
            <person name="Fujii T."/>
            <person name="Yasui K."/>
            <person name="Mochida K."/>
            <person name="Kato-Tanaka Y."/>
            <person name="Morohoshi S."/>
            <person name="An S.Y."/>
            <person name="Kasai H."/>
            <person name="Yokota A."/>
        </authorList>
    </citation>
    <scope>NUCLEOTIDE SEQUENCE</scope>
    <source>
        <strain evidence="5">DSM 12766</strain>
    </source>
</reference>
<comment type="caution">
    <text evidence="5">The sequence shown here is derived from an EMBL/GenBank/DDBJ whole genome shotgun (WGS) entry which is preliminary data.</text>
</comment>
<evidence type="ECO:0000256" key="1">
    <source>
        <dbReference type="ARBA" id="ARBA00022723"/>
    </source>
</evidence>
<keyword evidence="2" id="KW-0862">Zinc</keyword>
<dbReference type="PANTHER" id="PTHR43401:SF2">
    <property type="entry name" value="L-THREONINE 3-DEHYDROGENASE"/>
    <property type="match status" value="1"/>
</dbReference>
<dbReference type="GO" id="GO:0046872">
    <property type="term" value="F:metal ion binding"/>
    <property type="evidence" value="ECO:0007669"/>
    <property type="project" value="UniProtKB-KW"/>
</dbReference>
<feature type="domain" description="Enoyl reductase (ER)" evidence="4">
    <location>
        <begin position="7"/>
        <end position="329"/>
    </location>
</feature>
<dbReference type="PANTHER" id="PTHR43401">
    <property type="entry name" value="L-THREONINE 3-DEHYDROGENASE"/>
    <property type="match status" value="1"/>
</dbReference>
<dbReference type="Pfam" id="PF00107">
    <property type="entry name" value="ADH_zinc_N"/>
    <property type="match status" value="1"/>
</dbReference>
<dbReference type="Pfam" id="PF08240">
    <property type="entry name" value="ADH_N"/>
    <property type="match status" value="1"/>
</dbReference>
<dbReference type="Gene3D" id="3.40.50.720">
    <property type="entry name" value="NAD(P)-binding Rossmann-like Domain"/>
    <property type="match status" value="1"/>
</dbReference>
<protein>
    <submittedName>
        <fullName evidence="5">Alcohol dehydrogenase</fullName>
    </submittedName>
</protein>
<dbReference type="InterPro" id="IPR013154">
    <property type="entry name" value="ADH-like_N"/>
</dbReference>
<evidence type="ECO:0000313" key="6">
    <source>
        <dbReference type="Proteomes" id="UP001157137"/>
    </source>
</evidence>
<accession>A0AA37TWW5</accession>
<evidence type="ECO:0000313" key="5">
    <source>
        <dbReference type="EMBL" id="GLV13150.1"/>
    </source>
</evidence>
<dbReference type="InterPro" id="IPR036291">
    <property type="entry name" value="NAD(P)-bd_dom_sf"/>
</dbReference>
<dbReference type="InterPro" id="IPR011032">
    <property type="entry name" value="GroES-like_sf"/>
</dbReference>
<dbReference type="Proteomes" id="UP001157137">
    <property type="component" value="Unassembled WGS sequence"/>
</dbReference>
<dbReference type="InterPro" id="IPR013149">
    <property type="entry name" value="ADH-like_C"/>
</dbReference>
<organism evidence="5 6">
    <name type="scientific">Alicyclobacillus hesperidum</name>
    <dbReference type="NCBI Taxonomy" id="89784"/>
    <lineage>
        <taxon>Bacteria</taxon>
        <taxon>Bacillati</taxon>
        <taxon>Bacillota</taxon>
        <taxon>Bacilli</taxon>
        <taxon>Bacillales</taxon>
        <taxon>Alicyclobacillaceae</taxon>
        <taxon>Alicyclobacillus</taxon>
    </lineage>
</organism>
<dbReference type="InterPro" id="IPR020843">
    <property type="entry name" value="ER"/>
</dbReference>
<sequence length="331" mass="35262">MRELILEAPGKLLMRTPRSESRPLQAHELRVSTLYGGICGSDLKVYEGHMAHAVYPVRPGHELLAVVTEVGDDATSFAPGDRVVIIPNTFCGECDQCRRGQTNICCNKQSLGINVPGGFADEWVVASKYAVPVPEAVPDRVAVLVEPFAVAVHAMQKVQICEGDEVLVSGCGTEGALCALVASARGAHVTVTDIQPDRLRWIHSILPNVHPITPDQVADDSFAVVVEAAGARASVESAFAAVAPGGIILGVGMAVEAAIPMQRFVRKEATLYGSIIYVYDDFAQALAWLNRDCELAAKLEACIGAEVSLDAFEEAYSHALSGKPGKALLKF</sequence>
<evidence type="ECO:0000256" key="3">
    <source>
        <dbReference type="ARBA" id="ARBA00023002"/>
    </source>
</evidence>
<name>A0AA37TWW5_9BACL</name>
<dbReference type="EMBL" id="BSRA01000003">
    <property type="protein sequence ID" value="GLV13150.1"/>
    <property type="molecule type" value="Genomic_DNA"/>
</dbReference>
<dbReference type="SUPFAM" id="SSF50129">
    <property type="entry name" value="GroES-like"/>
    <property type="match status" value="1"/>
</dbReference>
<evidence type="ECO:0000259" key="4">
    <source>
        <dbReference type="SMART" id="SM00829"/>
    </source>
</evidence>
<dbReference type="GO" id="GO:0016491">
    <property type="term" value="F:oxidoreductase activity"/>
    <property type="evidence" value="ECO:0007669"/>
    <property type="project" value="UniProtKB-KW"/>
</dbReference>
<keyword evidence="1" id="KW-0479">Metal-binding</keyword>
<dbReference type="Gene3D" id="3.90.180.10">
    <property type="entry name" value="Medium-chain alcohol dehydrogenases, catalytic domain"/>
    <property type="match status" value="1"/>
</dbReference>
<dbReference type="AlphaFoldDB" id="A0AA37TWW5"/>
<dbReference type="SUPFAM" id="SSF51735">
    <property type="entry name" value="NAD(P)-binding Rossmann-fold domains"/>
    <property type="match status" value="1"/>
</dbReference>
<dbReference type="SMART" id="SM00829">
    <property type="entry name" value="PKS_ER"/>
    <property type="match status" value="1"/>
</dbReference>
<dbReference type="InterPro" id="IPR050129">
    <property type="entry name" value="Zn_alcohol_dh"/>
</dbReference>
<keyword evidence="3" id="KW-0560">Oxidoreductase</keyword>
<proteinExistence type="predicted"/>
<gene>
    <name evidence="5" type="ORF">Heshes_08340</name>
</gene>